<dbReference type="AlphaFoldDB" id="A0AAV5D1H7"/>
<evidence type="ECO:0000313" key="3">
    <source>
        <dbReference type="Proteomes" id="UP001054889"/>
    </source>
</evidence>
<sequence length="115" mass="12305">MARRWLVALAWWCAVSLAVTAQAPPAANPLQTKCQEDFGKLTDCMDYATGHAGTPSSTTCCADAGATQKSRARVPLLHHPADLLHLTPSSPDYAIFANASKVIEDECDRVEYGTG</sequence>
<keyword evidence="1" id="KW-0732">Signal</keyword>
<protein>
    <submittedName>
        <fullName evidence="2">Uncharacterized protein</fullName>
    </submittedName>
</protein>
<reference evidence="2" key="2">
    <citation type="submission" date="2021-12" db="EMBL/GenBank/DDBJ databases">
        <title>Resequencing data analysis of finger millet.</title>
        <authorList>
            <person name="Hatakeyama M."/>
            <person name="Aluri S."/>
            <person name="Balachadran M.T."/>
            <person name="Sivarajan S.R."/>
            <person name="Poveda L."/>
            <person name="Shimizu-Inatsugi R."/>
            <person name="Schlapbach R."/>
            <person name="Sreeman S.M."/>
            <person name="Shimizu K.K."/>
        </authorList>
    </citation>
    <scope>NUCLEOTIDE SEQUENCE</scope>
</reference>
<accession>A0AAV5D1H7</accession>
<keyword evidence="3" id="KW-1185">Reference proteome</keyword>
<feature type="signal peptide" evidence="1">
    <location>
        <begin position="1"/>
        <end position="21"/>
    </location>
</feature>
<dbReference type="EMBL" id="BQKI01000010">
    <property type="protein sequence ID" value="GJN04116.1"/>
    <property type="molecule type" value="Genomic_DNA"/>
</dbReference>
<evidence type="ECO:0000256" key="1">
    <source>
        <dbReference type="SAM" id="SignalP"/>
    </source>
</evidence>
<organism evidence="2 3">
    <name type="scientific">Eleusine coracana subsp. coracana</name>
    <dbReference type="NCBI Taxonomy" id="191504"/>
    <lineage>
        <taxon>Eukaryota</taxon>
        <taxon>Viridiplantae</taxon>
        <taxon>Streptophyta</taxon>
        <taxon>Embryophyta</taxon>
        <taxon>Tracheophyta</taxon>
        <taxon>Spermatophyta</taxon>
        <taxon>Magnoliopsida</taxon>
        <taxon>Liliopsida</taxon>
        <taxon>Poales</taxon>
        <taxon>Poaceae</taxon>
        <taxon>PACMAD clade</taxon>
        <taxon>Chloridoideae</taxon>
        <taxon>Cynodonteae</taxon>
        <taxon>Eleusininae</taxon>
        <taxon>Eleusine</taxon>
    </lineage>
</organism>
<evidence type="ECO:0000313" key="2">
    <source>
        <dbReference type="EMBL" id="GJN04116.1"/>
    </source>
</evidence>
<dbReference type="InterPro" id="IPR036312">
    <property type="entry name" value="Bifun_inhib/LTP/seed_sf"/>
</dbReference>
<name>A0AAV5D1H7_ELECO</name>
<proteinExistence type="predicted"/>
<dbReference type="Gene3D" id="1.10.110.10">
    <property type="entry name" value="Plant lipid-transfer and hydrophobic proteins"/>
    <property type="match status" value="1"/>
</dbReference>
<gene>
    <name evidence="2" type="primary">ga21635</name>
    <name evidence="2" type="ORF">PR202_ga21635</name>
</gene>
<comment type="caution">
    <text evidence="2">The sequence shown here is derived from an EMBL/GenBank/DDBJ whole genome shotgun (WGS) entry which is preliminary data.</text>
</comment>
<dbReference type="CDD" id="cd00010">
    <property type="entry name" value="AAI_LTSS"/>
    <property type="match status" value="1"/>
</dbReference>
<reference evidence="2" key="1">
    <citation type="journal article" date="2018" name="DNA Res.">
        <title>Multiple hybrid de novo genome assembly of finger millet, an orphan allotetraploid crop.</title>
        <authorList>
            <person name="Hatakeyama M."/>
            <person name="Aluri S."/>
            <person name="Balachadran M.T."/>
            <person name="Sivarajan S.R."/>
            <person name="Patrignani A."/>
            <person name="Gruter S."/>
            <person name="Poveda L."/>
            <person name="Shimizu-Inatsugi R."/>
            <person name="Baeten J."/>
            <person name="Francoijs K.J."/>
            <person name="Nataraja K.N."/>
            <person name="Reddy Y.A.N."/>
            <person name="Phadnis S."/>
            <person name="Ravikumar R.L."/>
            <person name="Schlapbach R."/>
            <person name="Sreeman S.M."/>
            <person name="Shimizu K.K."/>
        </authorList>
    </citation>
    <scope>NUCLEOTIDE SEQUENCE</scope>
</reference>
<feature type="chain" id="PRO_5043551411" evidence="1">
    <location>
        <begin position="22"/>
        <end position="115"/>
    </location>
</feature>
<dbReference type="Proteomes" id="UP001054889">
    <property type="component" value="Unassembled WGS sequence"/>
</dbReference>